<sequence>MRCGRSGRTKGVASSEHDGNDSARDADAACYEEGGADPRCVEQQAADHGARRQRDLEGADHQGGTVGNTDAEAVLGYLRAAALDDMYVKGGRLRADGTMLHDMYLLRVKTPAAATGPWDVYDLIDTVSGEDAFPED</sequence>
<evidence type="ECO:0000256" key="1">
    <source>
        <dbReference type="SAM" id="MobiDB-lite"/>
    </source>
</evidence>
<dbReference type="EMBL" id="BMJJ01000016">
    <property type="protein sequence ID" value="GGD40626.1"/>
    <property type="molecule type" value="Genomic_DNA"/>
</dbReference>
<evidence type="ECO:0000313" key="3">
    <source>
        <dbReference type="Proteomes" id="UP000613160"/>
    </source>
</evidence>
<reference evidence="2" key="2">
    <citation type="submission" date="2020-09" db="EMBL/GenBank/DDBJ databases">
        <authorList>
            <person name="Sun Q."/>
            <person name="Zhou Y."/>
        </authorList>
    </citation>
    <scope>NUCLEOTIDE SEQUENCE</scope>
    <source>
        <strain evidence="2">CGMCC 1.15493</strain>
    </source>
</reference>
<protein>
    <submittedName>
        <fullName evidence="2">Uncharacterized protein</fullName>
    </submittedName>
</protein>
<evidence type="ECO:0000313" key="2">
    <source>
        <dbReference type="EMBL" id="GGD40626.1"/>
    </source>
</evidence>
<dbReference type="AlphaFoldDB" id="A0A916YDP3"/>
<keyword evidence="3" id="KW-1185">Reference proteome</keyword>
<dbReference type="Proteomes" id="UP000613160">
    <property type="component" value="Unassembled WGS sequence"/>
</dbReference>
<reference evidence="2" key="1">
    <citation type="journal article" date="2014" name="Int. J. Syst. Evol. Microbiol.">
        <title>Complete genome sequence of Corynebacterium casei LMG S-19264T (=DSM 44701T), isolated from a smear-ripened cheese.</title>
        <authorList>
            <consortium name="US DOE Joint Genome Institute (JGI-PGF)"/>
            <person name="Walter F."/>
            <person name="Albersmeier A."/>
            <person name="Kalinowski J."/>
            <person name="Ruckert C."/>
        </authorList>
    </citation>
    <scope>NUCLEOTIDE SEQUENCE</scope>
    <source>
        <strain evidence="2">CGMCC 1.15493</strain>
    </source>
</reference>
<gene>
    <name evidence="2" type="ORF">GCM10011335_49190</name>
</gene>
<feature type="compositionally biased region" description="Basic and acidic residues" evidence="1">
    <location>
        <begin position="48"/>
        <end position="60"/>
    </location>
</feature>
<organism evidence="2 3">
    <name type="scientific">Aureimonas glaciei</name>
    <dbReference type="NCBI Taxonomy" id="1776957"/>
    <lineage>
        <taxon>Bacteria</taxon>
        <taxon>Pseudomonadati</taxon>
        <taxon>Pseudomonadota</taxon>
        <taxon>Alphaproteobacteria</taxon>
        <taxon>Hyphomicrobiales</taxon>
        <taxon>Aurantimonadaceae</taxon>
        <taxon>Aureimonas</taxon>
    </lineage>
</organism>
<comment type="caution">
    <text evidence="2">The sequence shown here is derived from an EMBL/GenBank/DDBJ whole genome shotgun (WGS) entry which is preliminary data.</text>
</comment>
<feature type="region of interest" description="Disordered" evidence="1">
    <location>
        <begin position="1"/>
        <end position="68"/>
    </location>
</feature>
<name>A0A916YDP3_9HYPH</name>
<feature type="compositionally biased region" description="Basic and acidic residues" evidence="1">
    <location>
        <begin position="15"/>
        <end position="27"/>
    </location>
</feature>
<accession>A0A916YDP3</accession>
<proteinExistence type="predicted"/>